<accession>A0A5Q0H9R1</accession>
<dbReference type="OrthoDB" id="3210767at2"/>
<dbReference type="RefSeq" id="WP_033432705.1">
    <property type="nucleotide sequence ID" value="NZ_CP034550.1"/>
</dbReference>
<dbReference type="EMBL" id="CP034550">
    <property type="protein sequence ID" value="QFZ22665.1"/>
    <property type="molecule type" value="Genomic_DNA"/>
</dbReference>
<feature type="region of interest" description="Disordered" evidence="1">
    <location>
        <begin position="1"/>
        <end position="20"/>
    </location>
</feature>
<dbReference type="GO" id="GO:0033194">
    <property type="term" value="P:response to hydroperoxide"/>
    <property type="evidence" value="ECO:0007669"/>
    <property type="project" value="TreeGrafter"/>
</dbReference>
<dbReference type="Pfam" id="PF03883">
    <property type="entry name" value="H2O2_YaaD"/>
    <property type="match status" value="1"/>
</dbReference>
<dbReference type="Proteomes" id="UP000325787">
    <property type="component" value="Chromosome"/>
</dbReference>
<sequence>MLVLLPPSETKAEGGSGGPLDLDLLSHPELNPVRAKLVDALVDLAADVPASLAALGLSERQAGEVARNAELRRSPTTPALARYTGVLYDALGLDSLTKAERSRAHRRLAVASALFGLVGGGDPIPAYRLSGGSALPATGPLGALWRPVLEPVLAGADDFMVDLRSSPYNSLARVPGAAVVRVVTEDAKGRRNAVSHFNKAHKGRLARALVESRSEPADLKSLVRVATRSGFHLEPTGPHTADLVV</sequence>
<dbReference type="PANTHER" id="PTHR30283">
    <property type="entry name" value="PEROXIDE STRESS RESPONSE PROTEIN YAAA"/>
    <property type="match status" value="1"/>
</dbReference>
<evidence type="ECO:0000313" key="2">
    <source>
        <dbReference type="EMBL" id="QFZ22665.1"/>
    </source>
</evidence>
<gene>
    <name evidence="2" type="primary">yaaA</name>
    <name evidence="2" type="ORF">EKG83_39235</name>
</gene>
<proteinExistence type="predicted"/>
<dbReference type="InterPro" id="IPR005583">
    <property type="entry name" value="YaaA"/>
</dbReference>
<keyword evidence="3" id="KW-1185">Reference proteome</keyword>
<dbReference type="PANTHER" id="PTHR30283:SF4">
    <property type="entry name" value="PEROXIDE STRESS RESISTANCE PROTEIN YAAA"/>
    <property type="match status" value="1"/>
</dbReference>
<dbReference type="GO" id="GO:0005829">
    <property type="term" value="C:cytosol"/>
    <property type="evidence" value="ECO:0007669"/>
    <property type="project" value="TreeGrafter"/>
</dbReference>
<reference evidence="3" key="1">
    <citation type="journal article" date="2021" name="Curr. Microbiol.">
        <title>Complete genome of nocamycin-producing strain Saccharothrix syringae NRRL B-16468 reveals the biosynthetic potential for secondary metabolites.</title>
        <authorList>
            <person name="Mo X."/>
            <person name="Yang S."/>
        </authorList>
    </citation>
    <scope>NUCLEOTIDE SEQUENCE [LARGE SCALE GENOMIC DNA]</scope>
    <source>
        <strain evidence="3">ATCC 51364 / DSM 43886 / JCM 6844 / KCTC 9398 / NBRC 14523 / NRRL B-16468 / INA 2240</strain>
    </source>
</reference>
<dbReference type="AlphaFoldDB" id="A0A5Q0H9R1"/>
<dbReference type="KEGG" id="ssyi:EKG83_39235"/>
<evidence type="ECO:0000256" key="1">
    <source>
        <dbReference type="SAM" id="MobiDB-lite"/>
    </source>
</evidence>
<name>A0A5Q0H9R1_SACSY</name>
<dbReference type="NCBIfam" id="NF002544">
    <property type="entry name" value="PRK02101.2-1"/>
    <property type="match status" value="1"/>
</dbReference>
<organism evidence="2 3">
    <name type="scientific">Saccharothrix syringae</name>
    <name type="common">Nocardiopsis syringae</name>
    <dbReference type="NCBI Taxonomy" id="103733"/>
    <lineage>
        <taxon>Bacteria</taxon>
        <taxon>Bacillati</taxon>
        <taxon>Actinomycetota</taxon>
        <taxon>Actinomycetes</taxon>
        <taxon>Pseudonocardiales</taxon>
        <taxon>Pseudonocardiaceae</taxon>
        <taxon>Saccharothrix</taxon>
    </lineage>
</organism>
<evidence type="ECO:0000313" key="3">
    <source>
        <dbReference type="Proteomes" id="UP000325787"/>
    </source>
</evidence>
<protein>
    <submittedName>
        <fullName evidence="2">Peroxide stress protein YaaA</fullName>
    </submittedName>
</protein>